<evidence type="ECO:0000313" key="2">
    <source>
        <dbReference type="EMBL" id="QJC52992.1"/>
    </source>
</evidence>
<keyword evidence="1" id="KW-0812">Transmembrane</keyword>
<dbReference type="AlphaFoldDB" id="A0A6H2H018"/>
<dbReference type="KEGG" id="palr:HGI30_16390"/>
<reference evidence="2 3" key="1">
    <citation type="submission" date="2020-04" db="EMBL/GenBank/DDBJ databases">
        <title>Novel Paenibacillus strain UniB2 isolated from commercial digestive syrup.</title>
        <authorList>
            <person name="Thorat V."/>
            <person name="Kirdat K."/>
            <person name="Tiwarekar B."/>
            <person name="Yadav A."/>
        </authorList>
    </citation>
    <scope>NUCLEOTIDE SEQUENCE [LARGE SCALE GENOMIC DNA]</scope>
    <source>
        <strain evidence="2 3">UniB2</strain>
    </source>
</reference>
<proteinExistence type="predicted"/>
<evidence type="ECO:0000256" key="1">
    <source>
        <dbReference type="SAM" id="Phobius"/>
    </source>
</evidence>
<accession>A0A6H2H018</accession>
<gene>
    <name evidence="2" type="ORF">HGI30_16390</name>
</gene>
<keyword evidence="1" id="KW-0472">Membrane</keyword>
<dbReference type="EMBL" id="CP051428">
    <property type="protein sequence ID" value="QJC52992.1"/>
    <property type="molecule type" value="Genomic_DNA"/>
</dbReference>
<organism evidence="2 3">
    <name type="scientific">Paenibacillus albicereus</name>
    <dbReference type="NCBI Taxonomy" id="2726185"/>
    <lineage>
        <taxon>Bacteria</taxon>
        <taxon>Bacillati</taxon>
        <taxon>Bacillota</taxon>
        <taxon>Bacilli</taxon>
        <taxon>Bacillales</taxon>
        <taxon>Paenibacillaceae</taxon>
        <taxon>Paenibacillus</taxon>
    </lineage>
</organism>
<name>A0A6H2H018_9BACL</name>
<feature type="transmembrane region" description="Helical" evidence="1">
    <location>
        <begin position="12"/>
        <end position="30"/>
    </location>
</feature>
<keyword evidence="3" id="KW-1185">Reference proteome</keyword>
<protein>
    <submittedName>
        <fullName evidence="2">Uncharacterized protein</fullName>
    </submittedName>
</protein>
<evidence type="ECO:0000313" key="3">
    <source>
        <dbReference type="Proteomes" id="UP000502136"/>
    </source>
</evidence>
<dbReference type="RefSeq" id="WP_168908541.1">
    <property type="nucleotide sequence ID" value="NZ_CP051428.1"/>
</dbReference>
<dbReference type="Proteomes" id="UP000502136">
    <property type="component" value="Chromosome"/>
</dbReference>
<sequence>MEASSLSRWVRGGIAAVVLLLVGSLIWWFAPHRIDRTFQGYEFTSGQPDRPGRALTLRLEGTFRRTLAGFWNGAGTMNGKLVIVGESYPEVPEDATPFFYLSNGVGGMAFSWLKQESIGESVPGLHVEGMVYASGNVKELVVIRTVSSTELNRDGVVTVAAPASNREEALALANRVAAGPLGAPLAP</sequence>
<keyword evidence="1" id="KW-1133">Transmembrane helix</keyword>